<sequence length="84" mass="9412">MSLEYWMSRLKVIRLLSIILAGDSCPDFSRDLEDLSPNLSPTRREALISPPSLVGYPLPGSISTFVRVFTHVFSNPDLFVVDSQ</sequence>
<gene>
    <name evidence="1" type="ORF">H6G83_29655</name>
</gene>
<protein>
    <submittedName>
        <fullName evidence="1">Uncharacterized protein</fullName>
    </submittedName>
</protein>
<comment type="caution">
    <text evidence="1">The sequence shown here is derived from an EMBL/GenBank/DDBJ whole genome shotgun (WGS) entry which is preliminary data.</text>
</comment>
<accession>A0ABR8DCM7</accession>
<dbReference type="EMBL" id="JACJSG010000058">
    <property type="protein sequence ID" value="MBD2504723.1"/>
    <property type="molecule type" value="Genomic_DNA"/>
</dbReference>
<proteinExistence type="predicted"/>
<evidence type="ECO:0000313" key="1">
    <source>
        <dbReference type="EMBL" id="MBD2504723.1"/>
    </source>
</evidence>
<dbReference type="RefSeq" id="WP_190478800.1">
    <property type="nucleotide sequence ID" value="NZ_JACJSG010000058.1"/>
</dbReference>
<reference evidence="1 2" key="1">
    <citation type="journal article" date="2020" name="ISME J.">
        <title>Comparative genomics reveals insights into cyanobacterial evolution and habitat adaptation.</title>
        <authorList>
            <person name="Chen M.Y."/>
            <person name="Teng W.K."/>
            <person name="Zhao L."/>
            <person name="Hu C.X."/>
            <person name="Zhou Y.K."/>
            <person name="Han B.P."/>
            <person name="Song L.R."/>
            <person name="Shu W.S."/>
        </authorList>
    </citation>
    <scope>NUCLEOTIDE SEQUENCE [LARGE SCALE GENOMIC DNA]</scope>
    <source>
        <strain evidence="1 2">FACHB-119</strain>
    </source>
</reference>
<dbReference type="Proteomes" id="UP000661112">
    <property type="component" value="Unassembled WGS sequence"/>
</dbReference>
<name>A0ABR8DCM7_9NOST</name>
<evidence type="ECO:0000313" key="2">
    <source>
        <dbReference type="Proteomes" id="UP000661112"/>
    </source>
</evidence>
<keyword evidence="2" id="KW-1185">Reference proteome</keyword>
<organism evidence="1 2">
    <name type="scientific">Anabaena azotica FACHB-119</name>
    <dbReference type="NCBI Taxonomy" id="947527"/>
    <lineage>
        <taxon>Bacteria</taxon>
        <taxon>Bacillati</taxon>
        <taxon>Cyanobacteriota</taxon>
        <taxon>Cyanophyceae</taxon>
        <taxon>Nostocales</taxon>
        <taxon>Nostocaceae</taxon>
        <taxon>Anabaena</taxon>
        <taxon>Anabaena azotica</taxon>
    </lineage>
</organism>